<comment type="caution">
    <text evidence="6">The sequence shown here is derived from an EMBL/GenBank/DDBJ whole genome shotgun (WGS) entry which is preliminary data.</text>
</comment>
<keyword evidence="2 6" id="KW-0489">Methyltransferase</keyword>
<dbReference type="GO" id="GO:0008173">
    <property type="term" value="F:RNA methyltransferase activity"/>
    <property type="evidence" value="ECO:0007669"/>
    <property type="project" value="InterPro"/>
</dbReference>
<evidence type="ECO:0000256" key="1">
    <source>
        <dbReference type="ARBA" id="ARBA00007228"/>
    </source>
</evidence>
<dbReference type="Gene3D" id="3.40.1280.10">
    <property type="match status" value="1"/>
</dbReference>
<feature type="region of interest" description="Disordered" evidence="4">
    <location>
        <begin position="1"/>
        <end position="27"/>
    </location>
</feature>
<dbReference type="SUPFAM" id="SSF55315">
    <property type="entry name" value="L30e-like"/>
    <property type="match status" value="1"/>
</dbReference>
<evidence type="ECO:0000313" key="7">
    <source>
        <dbReference type="Proteomes" id="UP000437131"/>
    </source>
</evidence>
<reference evidence="6 7" key="1">
    <citation type="submission" date="2019-11" db="EMBL/GenBank/DDBJ databases">
        <title>Isolation of a new High Light Tolerant Cyanobacteria.</title>
        <authorList>
            <person name="Dobson Z."/>
            <person name="Vaughn N."/>
            <person name="Vaughn M."/>
            <person name="Fromme P."/>
            <person name="Mazor Y."/>
        </authorList>
    </citation>
    <scope>NUCLEOTIDE SEQUENCE [LARGE SCALE GENOMIC DNA]</scope>
    <source>
        <strain evidence="6 7">0216</strain>
    </source>
</reference>
<comment type="similarity">
    <text evidence="1">Belongs to the class IV-like SAM-binding methyltransferase superfamily. RNA methyltransferase TrmH family.</text>
</comment>
<evidence type="ECO:0000313" key="6">
    <source>
        <dbReference type="EMBL" id="MTF39950.1"/>
    </source>
</evidence>
<dbReference type="Pfam" id="PF00588">
    <property type="entry name" value="SpoU_methylase"/>
    <property type="match status" value="1"/>
</dbReference>
<dbReference type="SUPFAM" id="SSF75217">
    <property type="entry name" value="alpha/beta knot"/>
    <property type="match status" value="1"/>
</dbReference>
<dbReference type="GO" id="GO:0005829">
    <property type="term" value="C:cytosol"/>
    <property type="evidence" value="ECO:0007669"/>
    <property type="project" value="TreeGrafter"/>
</dbReference>
<evidence type="ECO:0000256" key="4">
    <source>
        <dbReference type="SAM" id="MobiDB-lite"/>
    </source>
</evidence>
<dbReference type="RefSeq" id="WP_155084327.1">
    <property type="nucleotide sequence ID" value="NZ_WMIA01000019.1"/>
</dbReference>
<keyword evidence="3 6" id="KW-0808">Transferase</keyword>
<protein>
    <submittedName>
        <fullName evidence="6">23S rRNA (Guanosine(2251)-2'-O)-methyltransferase RlmB</fullName>
    </submittedName>
</protein>
<sequence>MSNFKPKKKNQPSKPKSSVSPPSENLNTFENELSSDLIYGSYPVLAALENGQQLNRLYLNSRMLHDSRFESLIPQAKANGTVVDVVDNKRLDQLTNRANHQGIVATVAPYEYVDLLELIDKAKSETDNPVIIIADGINDPHNLGAIIRTAEAFSMQGLIIPQRRAVGVTSTVMKVAAGALAYFSVARVVNLNNAIASLQEAGFWIYGTMMEGNSLHNIKFEGAIGLVIGSEEKGLSPSTAKACDFLVSIPMTGKTPSLNASVASAICLYEIRRQLI</sequence>
<dbReference type="GO" id="GO:0003723">
    <property type="term" value="F:RNA binding"/>
    <property type="evidence" value="ECO:0007669"/>
    <property type="project" value="InterPro"/>
</dbReference>
<proteinExistence type="inferred from homology"/>
<evidence type="ECO:0000256" key="3">
    <source>
        <dbReference type="ARBA" id="ARBA00022679"/>
    </source>
</evidence>
<dbReference type="InterPro" id="IPR004441">
    <property type="entry name" value="rRNA_MeTrfase_TrmH"/>
</dbReference>
<gene>
    <name evidence="6" type="primary">rlmB</name>
    <name evidence="6" type="ORF">GGC33_13580</name>
</gene>
<dbReference type="InterPro" id="IPR013123">
    <property type="entry name" value="SpoU_subst-bd"/>
</dbReference>
<dbReference type="NCBIfam" id="TIGR00186">
    <property type="entry name" value="rRNA_methyl_3"/>
    <property type="match status" value="1"/>
</dbReference>
<dbReference type="InterPro" id="IPR029064">
    <property type="entry name" value="Ribosomal_eL30-like_sf"/>
</dbReference>
<dbReference type="GO" id="GO:0032259">
    <property type="term" value="P:methylation"/>
    <property type="evidence" value="ECO:0007669"/>
    <property type="project" value="UniProtKB-KW"/>
</dbReference>
<feature type="compositionally biased region" description="Low complexity" evidence="4">
    <location>
        <begin position="12"/>
        <end position="23"/>
    </location>
</feature>
<dbReference type="FunFam" id="3.40.1280.10:FF:000008">
    <property type="entry name" value="Group 3 RNA methyltransferase TrmH"/>
    <property type="match status" value="1"/>
</dbReference>
<dbReference type="Gene3D" id="3.30.1330.30">
    <property type="match status" value="1"/>
</dbReference>
<dbReference type="CDD" id="cd18103">
    <property type="entry name" value="SpoU-like_RlmB"/>
    <property type="match status" value="1"/>
</dbReference>
<dbReference type="Pfam" id="PF08032">
    <property type="entry name" value="SpoU_sub_bind"/>
    <property type="match status" value="1"/>
</dbReference>
<dbReference type="InterPro" id="IPR001537">
    <property type="entry name" value="SpoU_MeTrfase"/>
</dbReference>
<dbReference type="GO" id="GO:0006396">
    <property type="term" value="P:RNA processing"/>
    <property type="evidence" value="ECO:0007669"/>
    <property type="project" value="InterPro"/>
</dbReference>
<name>A0A844GV23_9CHRO</name>
<organism evidence="6 7">
    <name type="scientific">Cyanobacterium aponinum 0216</name>
    <dbReference type="NCBI Taxonomy" id="2676140"/>
    <lineage>
        <taxon>Bacteria</taxon>
        <taxon>Bacillati</taxon>
        <taxon>Cyanobacteriota</taxon>
        <taxon>Cyanophyceae</taxon>
        <taxon>Oscillatoriophycideae</taxon>
        <taxon>Chroococcales</taxon>
        <taxon>Geminocystaceae</taxon>
        <taxon>Cyanobacterium</taxon>
    </lineage>
</organism>
<feature type="compositionally biased region" description="Basic residues" evidence="4">
    <location>
        <begin position="1"/>
        <end position="11"/>
    </location>
</feature>
<evidence type="ECO:0000256" key="2">
    <source>
        <dbReference type="ARBA" id="ARBA00022603"/>
    </source>
</evidence>
<dbReference type="Proteomes" id="UP000437131">
    <property type="component" value="Unassembled WGS sequence"/>
</dbReference>
<dbReference type="PANTHER" id="PTHR46429">
    <property type="entry name" value="23S RRNA (GUANOSINE-2'-O-)-METHYLTRANSFERASE RLMB"/>
    <property type="match status" value="1"/>
</dbReference>
<accession>A0A844GV23</accession>
<dbReference type="PANTHER" id="PTHR46429:SF1">
    <property type="entry name" value="23S RRNA (GUANOSINE-2'-O-)-METHYLTRANSFERASE RLMB"/>
    <property type="match status" value="1"/>
</dbReference>
<dbReference type="AlphaFoldDB" id="A0A844GV23"/>
<dbReference type="InterPro" id="IPR029026">
    <property type="entry name" value="tRNA_m1G_MTases_N"/>
</dbReference>
<dbReference type="InterPro" id="IPR029028">
    <property type="entry name" value="Alpha/beta_knot_MTases"/>
</dbReference>
<dbReference type="EMBL" id="WMIA01000019">
    <property type="protein sequence ID" value="MTF39950.1"/>
    <property type="molecule type" value="Genomic_DNA"/>
</dbReference>
<dbReference type="SMART" id="SM00967">
    <property type="entry name" value="SpoU_sub_bind"/>
    <property type="match status" value="1"/>
</dbReference>
<evidence type="ECO:0000259" key="5">
    <source>
        <dbReference type="SMART" id="SM00967"/>
    </source>
</evidence>
<feature type="domain" description="RNA 2-O ribose methyltransferase substrate binding" evidence="5">
    <location>
        <begin position="37"/>
        <end position="113"/>
    </location>
</feature>